<accession>A0A6H5IQ89</accession>
<keyword evidence="5" id="KW-1185">Reference proteome</keyword>
<dbReference type="InterPro" id="IPR029071">
    <property type="entry name" value="Ubiquitin-like_domsf"/>
</dbReference>
<sequence length="371" mass="41636">MELKVWVEGIQRIVCGVTETTTCQDVVYALAHATAQTGKFTLIEKWRTNERLLAPYENPLKILMKWGEYAPEVQLVLRKSTPDGNKSNVPTNSRGMHANRPNGHAKPIAGSSIYASQKKIREVPPYREPPGPLSPPQQRTLPPYRDPPPPNLGSPGRSQYLPNTSSSPHLHKEVVSSSNSAKSKRNLIQIKELTHVEEESEIVRQQEKTLKSEITLLRSKLANCETELLQCKNKIRLLAEELAIEQQLINRETDDNQMMERKLITEVEHLQNELEQAKRSADMSNQCADSLKNEVVGLEAAIVEKKMQVERLVADMKEANLQSLTVACQDEQVKNLLEGAQKPGSTRKMIGSPRQLETAVPTSKNPHGVWV</sequence>
<dbReference type="SMART" id="SM00314">
    <property type="entry name" value="RA"/>
    <property type="match status" value="1"/>
</dbReference>
<reference evidence="4 5" key="1">
    <citation type="submission" date="2020-02" db="EMBL/GenBank/DDBJ databases">
        <authorList>
            <person name="Ferguson B K."/>
        </authorList>
    </citation>
    <scope>NUCLEOTIDE SEQUENCE [LARGE SCALE GENOMIC DNA]</scope>
</reference>
<dbReference type="Gene3D" id="3.10.20.90">
    <property type="entry name" value="Phosphatidylinositol 3-kinase Catalytic Subunit, Chain A, domain 1"/>
    <property type="match status" value="1"/>
</dbReference>
<gene>
    <name evidence="4" type="ORF">TBRA_LOCUS11202</name>
</gene>
<feature type="coiled-coil region" evidence="1">
    <location>
        <begin position="221"/>
        <end position="322"/>
    </location>
</feature>
<feature type="compositionally biased region" description="Polar residues" evidence="2">
    <location>
        <begin position="82"/>
        <end position="94"/>
    </location>
</feature>
<dbReference type="Pfam" id="PF21712">
    <property type="entry name" value="RASSF8-10_RA"/>
    <property type="match status" value="1"/>
</dbReference>
<feature type="compositionally biased region" description="Pro residues" evidence="2">
    <location>
        <begin position="126"/>
        <end position="135"/>
    </location>
</feature>
<keyword evidence="1" id="KW-0175">Coiled coil</keyword>
<evidence type="ECO:0000256" key="2">
    <source>
        <dbReference type="SAM" id="MobiDB-lite"/>
    </source>
</evidence>
<evidence type="ECO:0000256" key="1">
    <source>
        <dbReference type="SAM" id="Coils"/>
    </source>
</evidence>
<dbReference type="PROSITE" id="PS50200">
    <property type="entry name" value="RA"/>
    <property type="match status" value="1"/>
</dbReference>
<dbReference type="InterPro" id="IPR048945">
    <property type="entry name" value="RASSF8/10_RA"/>
</dbReference>
<proteinExistence type="predicted"/>
<dbReference type="GO" id="GO:0007165">
    <property type="term" value="P:signal transduction"/>
    <property type="evidence" value="ECO:0007669"/>
    <property type="project" value="InterPro"/>
</dbReference>
<evidence type="ECO:0000313" key="5">
    <source>
        <dbReference type="Proteomes" id="UP000479190"/>
    </source>
</evidence>
<dbReference type="InterPro" id="IPR033593">
    <property type="entry name" value="N-RASSF"/>
</dbReference>
<dbReference type="InterPro" id="IPR000159">
    <property type="entry name" value="RA_dom"/>
</dbReference>
<protein>
    <recommendedName>
        <fullName evidence="3">Ras-associating domain-containing protein</fullName>
    </recommendedName>
</protein>
<feature type="compositionally biased region" description="Polar residues" evidence="2">
    <location>
        <begin position="156"/>
        <end position="168"/>
    </location>
</feature>
<name>A0A6H5IQ89_9HYME</name>
<feature type="domain" description="Ras-associating" evidence="3">
    <location>
        <begin position="1"/>
        <end position="82"/>
    </location>
</feature>
<dbReference type="Proteomes" id="UP000479190">
    <property type="component" value="Unassembled WGS sequence"/>
</dbReference>
<dbReference type="PANTHER" id="PTHR15286">
    <property type="entry name" value="RAS-ASSOCIATING DOMAIN CONTAINING PROTEIN"/>
    <property type="match status" value="1"/>
</dbReference>
<organism evidence="4 5">
    <name type="scientific">Trichogramma brassicae</name>
    <dbReference type="NCBI Taxonomy" id="86971"/>
    <lineage>
        <taxon>Eukaryota</taxon>
        <taxon>Metazoa</taxon>
        <taxon>Ecdysozoa</taxon>
        <taxon>Arthropoda</taxon>
        <taxon>Hexapoda</taxon>
        <taxon>Insecta</taxon>
        <taxon>Pterygota</taxon>
        <taxon>Neoptera</taxon>
        <taxon>Endopterygota</taxon>
        <taxon>Hymenoptera</taxon>
        <taxon>Apocrita</taxon>
        <taxon>Proctotrupomorpha</taxon>
        <taxon>Chalcidoidea</taxon>
        <taxon>Trichogrammatidae</taxon>
        <taxon>Trichogramma</taxon>
    </lineage>
</organism>
<dbReference type="OrthoDB" id="10051571at2759"/>
<feature type="region of interest" description="Disordered" evidence="2">
    <location>
        <begin position="343"/>
        <end position="371"/>
    </location>
</feature>
<evidence type="ECO:0000313" key="4">
    <source>
        <dbReference type="EMBL" id="CAB0039461.1"/>
    </source>
</evidence>
<dbReference type="EMBL" id="CADCXV010000962">
    <property type="protein sequence ID" value="CAB0039461.1"/>
    <property type="molecule type" value="Genomic_DNA"/>
</dbReference>
<evidence type="ECO:0000259" key="3">
    <source>
        <dbReference type="PROSITE" id="PS50200"/>
    </source>
</evidence>
<dbReference type="PANTHER" id="PTHR15286:SF6">
    <property type="entry name" value="GH01133P"/>
    <property type="match status" value="1"/>
</dbReference>
<feature type="region of interest" description="Disordered" evidence="2">
    <location>
        <begin position="123"/>
        <end position="182"/>
    </location>
</feature>
<dbReference type="SUPFAM" id="SSF54236">
    <property type="entry name" value="Ubiquitin-like"/>
    <property type="match status" value="1"/>
</dbReference>
<feature type="region of interest" description="Disordered" evidence="2">
    <location>
        <begin position="78"/>
        <end position="111"/>
    </location>
</feature>
<dbReference type="AlphaFoldDB" id="A0A6H5IQ89"/>